<protein>
    <recommendedName>
        <fullName evidence="2">Non-homologous end joining protein Ku</fullName>
    </recommendedName>
</protein>
<feature type="domain" description="Ku" evidence="4">
    <location>
        <begin position="55"/>
        <end position="183"/>
    </location>
</feature>
<comment type="function">
    <text evidence="2">With LigD forms a non-homologous end joining (NHEJ) DNA repair enzyme, which repairs dsDNA breaks with reduced fidelity. Binds linear dsDNA with 5'- and 3'- overhangs but not closed circular dsDNA nor ssDNA. Recruits and stimulates the ligase activity of LigD.</text>
</comment>
<dbReference type="EMBL" id="QEYD01000001">
    <property type="protein sequence ID" value="PWE31732.1"/>
    <property type="molecule type" value="Genomic_DNA"/>
</dbReference>
<dbReference type="SUPFAM" id="SSF100939">
    <property type="entry name" value="SPOC domain-like"/>
    <property type="match status" value="1"/>
</dbReference>
<dbReference type="GO" id="GO:0006310">
    <property type="term" value="P:DNA recombination"/>
    <property type="evidence" value="ECO:0007669"/>
    <property type="project" value="UniProtKB-KW"/>
</dbReference>
<dbReference type="NCBIfam" id="TIGR02772">
    <property type="entry name" value="Ku_bact"/>
    <property type="match status" value="1"/>
</dbReference>
<keyword evidence="1 2" id="KW-0238">DNA-binding</keyword>
<accession>A0A2U2CIN9</accession>
<dbReference type="GO" id="GO:0003690">
    <property type="term" value="F:double-stranded DNA binding"/>
    <property type="evidence" value="ECO:0007669"/>
    <property type="project" value="UniProtKB-UniRule"/>
</dbReference>
<dbReference type="RefSeq" id="WP_109531533.1">
    <property type="nucleotide sequence ID" value="NZ_QEYD01000001.1"/>
</dbReference>
<dbReference type="CDD" id="cd00789">
    <property type="entry name" value="KU_like"/>
    <property type="match status" value="1"/>
</dbReference>
<dbReference type="GeneID" id="94363574"/>
<dbReference type="InterPro" id="IPR016194">
    <property type="entry name" value="SPOC-like_C_dom_sf"/>
</dbReference>
<dbReference type="Proteomes" id="UP000244940">
    <property type="component" value="Unassembled WGS sequence"/>
</dbReference>
<comment type="caution">
    <text evidence="5">The sequence shown here is derived from an EMBL/GenBank/DDBJ whole genome shotgun (WGS) entry which is preliminary data.</text>
</comment>
<evidence type="ECO:0000256" key="1">
    <source>
        <dbReference type="ARBA" id="ARBA00023125"/>
    </source>
</evidence>
<reference evidence="5 6" key="1">
    <citation type="submission" date="2018-05" db="EMBL/GenBank/DDBJ databases">
        <title>Pararhodobacter marina sp. nov., isolated from deep-sea water of the Indian Ocean.</title>
        <authorList>
            <person name="Lai Q.Sr."/>
            <person name="Liu X."/>
            <person name="Shao Z."/>
        </authorList>
    </citation>
    <scope>NUCLEOTIDE SEQUENCE [LARGE SCALE GENOMIC DNA]</scope>
    <source>
        <strain evidence="5 6">CIC4N-9</strain>
    </source>
</reference>
<keyword evidence="2" id="KW-0233">DNA recombination</keyword>
<dbReference type="SMART" id="SM00559">
    <property type="entry name" value="Ku78"/>
    <property type="match status" value="1"/>
</dbReference>
<comment type="subunit">
    <text evidence="2">Homodimer. Interacts with LigD.</text>
</comment>
<evidence type="ECO:0000259" key="4">
    <source>
        <dbReference type="SMART" id="SM00559"/>
    </source>
</evidence>
<evidence type="ECO:0000256" key="3">
    <source>
        <dbReference type="SAM" id="MobiDB-lite"/>
    </source>
</evidence>
<dbReference type="PIRSF" id="PIRSF006493">
    <property type="entry name" value="Prok_Ku"/>
    <property type="match status" value="1"/>
</dbReference>
<evidence type="ECO:0000256" key="2">
    <source>
        <dbReference type="HAMAP-Rule" id="MF_01875"/>
    </source>
</evidence>
<evidence type="ECO:0000313" key="5">
    <source>
        <dbReference type="EMBL" id="PWE31732.1"/>
    </source>
</evidence>
<keyword evidence="2" id="KW-0234">DNA repair</keyword>
<organism evidence="5 6">
    <name type="scientific">Pararhodobacter marinus</name>
    <dbReference type="NCBI Taxonomy" id="2184063"/>
    <lineage>
        <taxon>Bacteria</taxon>
        <taxon>Pseudomonadati</taxon>
        <taxon>Pseudomonadota</taxon>
        <taxon>Alphaproteobacteria</taxon>
        <taxon>Rhodobacterales</taxon>
        <taxon>Paracoccaceae</taxon>
        <taxon>Pararhodobacter</taxon>
    </lineage>
</organism>
<dbReference type="HAMAP" id="MF_01875">
    <property type="entry name" value="Prokaryotic_Ku"/>
    <property type="match status" value="1"/>
</dbReference>
<dbReference type="PANTHER" id="PTHR41251:SF1">
    <property type="entry name" value="NON-HOMOLOGOUS END JOINING PROTEIN KU"/>
    <property type="match status" value="1"/>
</dbReference>
<proteinExistence type="inferred from homology"/>
<evidence type="ECO:0000313" key="6">
    <source>
        <dbReference type="Proteomes" id="UP000244940"/>
    </source>
</evidence>
<name>A0A2U2CIN9_9RHOB</name>
<keyword evidence="2" id="KW-0227">DNA damage</keyword>
<dbReference type="GO" id="GO:0006303">
    <property type="term" value="P:double-strand break repair via nonhomologous end joining"/>
    <property type="evidence" value="ECO:0007669"/>
    <property type="project" value="UniProtKB-UniRule"/>
</dbReference>
<gene>
    <name evidence="2" type="primary">ku</name>
    <name evidence="5" type="ORF">C4N9_01610</name>
</gene>
<dbReference type="PANTHER" id="PTHR41251">
    <property type="entry name" value="NON-HOMOLOGOUS END JOINING PROTEIN KU"/>
    <property type="match status" value="1"/>
</dbReference>
<dbReference type="Gene3D" id="2.40.290.10">
    <property type="match status" value="1"/>
</dbReference>
<dbReference type="AlphaFoldDB" id="A0A2U2CIN9"/>
<dbReference type="InterPro" id="IPR006164">
    <property type="entry name" value="DNA_bd_Ku70/Ku80"/>
</dbReference>
<keyword evidence="6" id="KW-1185">Reference proteome</keyword>
<feature type="region of interest" description="Disordered" evidence="3">
    <location>
        <begin position="227"/>
        <end position="249"/>
    </location>
</feature>
<dbReference type="InterPro" id="IPR009187">
    <property type="entry name" value="Prok_Ku"/>
</dbReference>
<feature type="compositionally biased region" description="Basic residues" evidence="3">
    <location>
        <begin position="228"/>
        <end position="237"/>
    </location>
</feature>
<comment type="similarity">
    <text evidence="2">Belongs to the prokaryotic Ku family.</text>
</comment>
<sequence length="267" mass="30104">MARNSFWKGYLKLSLVTCPVTLQPAVTQSEKLRFHTLNEATGNRVVSRYVDEKTGKPVREADEARGYPMGEDDFVLLEDEDLESVALESTRTIDIETFVPAASIGWIWYDRPHFLVPADKVGEEAFSVIRAAMAGTSTVGIARLVLYRRERAVMLRPRGKGIVLWTLRYGDEVRDQTPYFDGIESGKPGAKPLKLMKSLIQERTRDWTPDMVTDPVQERLQDMIAARQKGRKRRAKPSARPAPQADNVVNIMDALKRSLKDEKAGKG</sequence>
<dbReference type="Pfam" id="PF02735">
    <property type="entry name" value="Ku"/>
    <property type="match status" value="1"/>
</dbReference>
<dbReference type="OrthoDB" id="9780854at2"/>